<dbReference type="PRINTS" id="PR00421">
    <property type="entry name" value="THIOREDOXIN"/>
</dbReference>
<feature type="disulfide bond" description="Redox-active" evidence="9">
    <location>
        <begin position="32"/>
        <end position="35"/>
    </location>
</feature>
<evidence type="ECO:0000256" key="6">
    <source>
        <dbReference type="NCBIfam" id="TIGR01068"/>
    </source>
</evidence>
<evidence type="ECO:0000256" key="9">
    <source>
        <dbReference type="PIRSR" id="PIRSR000077-4"/>
    </source>
</evidence>
<dbReference type="NCBIfam" id="TIGR01068">
    <property type="entry name" value="thioredoxin"/>
    <property type="match status" value="1"/>
</dbReference>
<feature type="site" description="Contributes to redox potential value" evidence="8">
    <location>
        <position position="33"/>
    </location>
</feature>
<feature type="active site" description="Nucleophile" evidence="8">
    <location>
        <position position="32"/>
    </location>
</feature>
<protein>
    <recommendedName>
        <fullName evidence="6 7">Thioredoxin</fullName>
    </recommendedName>
</protein>
<dbReference type="PROSITE" id="PS51352">
    <property type="entry name" value="THIOREDOXIN_2"/>
    <property type="match status" value="1"/>
</dbReference>
<dbReference type="GO" id="GO:0015035">
    <property type="term" value="F:protein-disulfide reductase activity"/>
    <property type="evidence" value="ECO:0007669"/>
    <property type="project" value="UniProtKB-UniRule"/>
</dbReference>
<dbReference type="InterPro" id="IPR013766">
    <property type="entry name" value="Thioredoxin_domain"/>
</dbReference>
<evidence type="ECO:0000259" key="10">
    <source>
        <dbReference type="PROSITE" id="PS51352"/>
    </source>
</evidence>
<evidence type="ECO:0000256" key="1">
    <source>
        <dbReference type="ARBA" id="ARBA00008987"/>
    </source>
</evidence>
<keyword evidence="2" id="KW-0813">Transport</keyword>
<dbReference type="AlphaFoldDB" id="A0A7J5BMG2"/>
<evidence type="ECO:0000256" key="8">
    <source>
        <dbReference type="PIRSR" id="PIRSR000077-1"/>
    </source>
</evidence>
<evidence type="ECO:0000313" key="12">
    <source>
        <dbReference type="Proteomes" id="UP000467240"/>
    </source>
</evidence>
<proteinExistence type="inferred from homology"/>
<comment type="caution">
    <text evidence="11">The sequence shown here is derived from an EMBL/GenBank/DDBJ whole genome shotgun (WGS) entry which is preliminary data.</text>
</comment>
<reference evidence="11 12" key="1">
    <citation type="submission" date="2019-09" db="EMBL/GenBank/DDBJ databases">
        <title>Phylogeny of genus Pseudoclavibacter and closely related genus.</title>
        <authorList>
            <person name="Li Y."/>
        </authorList>
    </citation>
    <scope>NUCLEOTIDE SEQUENCE [LARGE SCALE GENOMIC DNA]</scope>
    <source>
        <strain evidence="11 12">DSM 23821</strain>
    </source>
</reference>
<dbReference type="Gene3D" id="3.40.30.10">
    <property type="entry name" value="Glutaredoxin"/>
    <property type="match status" value="1"/>
</dbReference>
<sequence length="108" mass="11450">MSATITVTDATFEAEVLQSDIPVVVDIWATWCGPCKAIAPILDDLAGEYDGRVKIVKLDADANPQTAMAADVTSIPTLGFYRGGERVDVLIGAHPKPIIAGKIDELIV</sequence>
<dbReference type="SUPFAM" id="SSF52833">
    <property type="entry name" value="Thioredoxin-like"/>
    <property type="match status" value="1"/>
</dbReference>
<keyword evidence="3" id="KW-0249">Electron transport</keyword>
<dbReference type="EMBL" id="WBJZ01000031">
    <property type="protein sequence ID" value="KAB1652383.1"/>
    <property type="molecule type" value="Genomic_DNA"/>
</dbReference>
<comment type="similarity">
    <text evidence="1 7">Belongs to the thioredoxin family.</text>
</comment>
<evidence type="ECO:0000256" key="7">
    <source>
        <dbReference type="PIRNR" id="PIRNR000077"/>
    </source>
</evidence>
<dbReference type="CDD" id="cd02947">
    <property type="entry name" value="TRX_family"/>
    <property type="match status" value="1"/>
</dbReference>
<keyword evidence="5 9" id="KW-0676">Redox-active center</keyword>
<dbReference type="InterPro" id="IPR017937">
    <property type="entry name" value="Thioredoxin_CS"/>
</dbReference>
<dbReference type="GO" id="GO:0005737">
    <property type="term" value="C:cytoplasm"/>
    <property type="evidence" value="ECO:0007669"/>
    <property type="project" value="TreeGrafter"/>
</dbReference>
<keyword evidence="4 9" id="KW-1015">Disulfide bond</keyword>
<dbReference type="PROSITE" id="PS00194">
    <property type="entry name" value="THIOREDOXIN_1"/>
    <property type="match status" value="1"/>
</dbReference>
<dbReference type="PANTHER" id="PTHR45663:SF11">
    <property type="entry name" value="GEO12009P1"/>
    <property type="match status" value="1"/>
</dbReference>
<feature type="site" description="Contributes to redox potential value" evidence="8">
    <location>
        <position position="34"/>
    </location>
</feature>
<dbReference type="FunFam" id="3.40.30.10:FF:000001">
    <property type="entry name" value="Thioredoxin"/>
    <property type="match status" value="1"/>
</dbReference>
<organism evidence="11 12">
    <name type="scientific">Pseudoclavibacter chungangensis</name>
    <dbReference type="NCBI Taxonomy" id="587635"/>
    <lineage>
        <taxon>Bacteria</taxon>
        <taxon>Bacillati</taxon>
        <taxon>Actinomycetota</taxon>
        <taxon>Actinomycetes</taxon>
        <taxon>Micrococcales</taxon>
        <taxon>Microbacteriaceae</taxon>
        <taxon>Pseudoclavibacter</taxon>
    </lineage>
</organism>
<dbReference type="PIRSF" id="PIRSF000077">
    <property type="entry name" value="Thioredoxin"/>
    <property type="match status" value="1"/>
</dbReference>
<dbReference type="Pfam" id="PF00085">
    <property type="entry name" value="Thioredoxin"/>
    <property type="match status" value="1"/>
</dbReference>
<feature type="site" description="Deprotonates C-terminal active site Cys" evidence="8">
    <location>
        <position position="26"/>
    </location>
</feature>
<evidence type="ECO:0000313" key="11">
    <source>
        <dbReference type="EMBL" id="KAB1652383.1"/>
    </source>
</evidence>
<dbReference type="PANTHER" id="PTHR45663">
    <property type="entry name" value="GEO12009P1"/>
    <property type="match status" value="1"/>
</dbReference>
<accession>A0A7J5BMG2</accession>
<dbReference type="Proteomes" id="UP000467240">
    <property type="component" value="Unassembled WGS sequence"/>
</dbReference>
<feature type="domain" description="Thioredoxin" evidence="10">
    <location>
        <begin position="1"/>
        <end position="108"/>
    </location>
</feature>
<evidence type="ECO:0000256" key="3">
    <source>
        <dbReference type="ARBA" id="ARBA00022982"/>
    </source>
</evidence>
<gene>
    <name evidence="11" type="primary">trxA</name>
    <name evidence="11" type="ORF">F8O01_16725</name>
</gene>
<name>A0A7J5BMG2_9MICO</name>
<evidence type="ECO:0000256" key="4">
    <source>
        <dbReference type="ARBA" id="ARBA00023157"/>
    </source>
</evidence>
<feature type="active site" description="Nucleophile" evidence="8">
    <location>
        <position position="35"/>
    </location>
</feature>
<evidence type="ECO:0000256" key="2">
    <source>
        <dbReference type="ARBA" id="ARBA00022448"/>
    </source>
</evidence>
<keyword evidence="12" id="KW-1185">Reference proteome</keyword>
<dbReference type="OrthoDB" id="9790390at2"/>
<dbReference type="InterPro" id="IPR005746">
    <property type="entry name" value="Thioredoxin"/>
</dbReference>
<dbReference type="RefSeq" id="WP_054683694.1">
    <property type="nucleotide sequence ID" value="NZ_JACCFV010000001.1"/>
</dbReference>
<evidence type="ECO:0000256" key="5">
    <source>
        <dbReference type="ARBA" id="ARBA00023284"/>
    </source>
</evidence>
<dbReference type="InterPro" id="IPR036249">
    <property type="entry name" value="Thioredoxin-like_sf"/>
</dbReference>